<dbReference type="STRING" id="52.CMC5_068740"/>
<proteinExistence type="predicted"/>
<dbReference type="EMBL" id="CP012159">
    <property type="protein sequence ID" value="AKT42647.1"/>
    <property type="molecule type" value="Genomic_DNA"/>
</dbReference>
<sequence length="457" mass="49741">MMESGEVTNVIDAFDDGDLFDINVSLGFQYFTKSARIRRETSVAGPGLSSGWYTSNLANVANYSETTTKLIPRIDIGIYKDLAAHISLPIIVNNSRELSSLDGSADNAGYLLRGASGEQLFSLPFASPDRSGLEYLGLGLDVNIMNQARDRTKPTWLLGFEARLPVSKPMSACTTTPADGQVECAAPSDVNRNSQQDSTYDGRDVAPRSPGVGRGTVGLEFHTILSKRIKYVEPYGGFKALFEFYATSDDYDLTNVQGSLVNMPPIVGTVMLGMMFIPWENREKFGRLTFDMRVEGEYHSEGRDYSELFDALGSSAAPSLRNPQWASYREGPNNTSVVDEGSQATYFTGLSNVQPFGSIRASASATWQASELVKFQFGVGFRHDGAHGIGGDQPCNPVIKNDLGRSGPCRRDDGGGAFTQTGIPNPNYRHSINAVGRRFYADAITTFDLFASGVVMF</sequence>
<protein>
    <submittedName>
        <fullName evidence="2">Uncharacterized protein</fullName>
    </submittedName>
</protein>
<dbReference type="KEGG" id="ccro:CMC5_068740"/>
<feature type="compositionally biased region" description="Polar residues" evidence="1">
    <location>
        <begin position="190"/>
        <end position="199"/>
    </location>
</feature>
<keyword evidence="3" id="KW-1185">Reference proteome</keyword>
<dbReference type="OrthoDB" id="5482830at2"/>
<name>A0A0K1EPS5_CHOCO</name>
<reference evidence="2 3" key="1">
    <citation type="submission" date="2015-07" db="EMBL/GenBank/DDBJ databases">
        <title>Genome analysis of myxobacterium Chondromyces crocatus Cm c5 reveals a high potential for natural compound synthesis and the genetic basis for the loss of fruiting body formation.</title>
        <authorList>
            <person name="Zaburannyi N."/>
            <person name="Bunk B."/>
            <person name="Maier J."/>
            <person name="Overmann J."/>
            <person name="Mueller R."/>
        </authorList>
    </citation>
    <scope>NUCLEOTIDE SEQUENCE [LARGE SCALE GENOMIC DNA]</scope>
    <source>
        <strain evidence="2 3">Cm c5</strain>
    </source>
</reference>
<dbReference type="RefSeq" id="WP_050434239.1">
    <property type="nucleotide sequence ID" value="NZ_CP012159.1"/>
</dbReference>
<organism evidence="2 3">
    <name type="scientific">Chondromyces crocatus</name>
    <dbReference type="NCBI Taxonomy" id="52"/>
    <lineage>
        <taxon>Bacteria</taxon>
        <taxon>Pseudomonadati</taxon>
        <taxon>Myxococcota</taxon>
        <taxon>Polyangia</taxon>
        <taxon>Polyangiales</taxon>
        <taxon>Polyangiaceae</taxon>
        <taxon>Chondromyces</taxon>
    </lineage>
</organism>
<evidence type="ECO:0000313" key="3">
    <source>
        <dbReference type="Proteomes" id="UP000067626"/>
    </source>
</evidence>
<dbReference type="Proteomes" id="UP000067626">
    <property type="component" value="Chromosome"/>
</dbReference>
<evidence type="ECO:0000313" key="2">
    <source>
        <dbReference type="EMBL" id="AKT42647.1"/>
    </source>
</evidence>
<dbReference type="AlphaFoldDB" id="A0A0K1EPS5"/>
<feature type="region of interest" description="Disordered" evidence="1">
    <location>
        <begin position="186"/>
        <end position="211"/>
    </location>
</feature>
<evidence type="ECO:0000256" key="1">
    <source>
        <dbReference type="SAM" id="MobiDB-lite"/>
    </source>
</evidence>
<accession>A0A0K1EPS5</accession>
<gene>
    <name evidence="2" type="ORF">CMC5_068740</name>
</gene>